<comment type="catalytic activity">
    <reaction evidence="1">
        <text>ATP + H2O = ADP + phosphate + H(+)</text>
        <dbReference type="Rhea" id="RHEA:13065"/>
        <dbReference type="ChEBI" id="CHEBI:15377"/>
        <dbReference type="ChEBI" id="CHEBI:15378"/>
        <dbReference type="ChEBI" id="CHEBI:30616"/>
        <dbReference type="ChEBI" id="CHEBI:43474"/>
        <dbReference type="ChEBI" id="CHEBI:456216"/>
        <dbReference type="EC" id="5.6.2.3"/>
    </reaction>
</comment>
<feature type="domain" description="DNA helicase Pif1-like DEAD-box helicase" evidence="2">
    <location>
        <begin position="473"/>
        <end position="592"/>
    </location>
</feature>
<dbReference type="Proteomes" id="UP001151287">
    <property type="component" value="Unassembled WGS sequence"/>
</dbReference>
<dbReference type="InterPro" id="IPR025476">
    <property type="entry name" value="Helitron_helicase-like"/>
</dbReference>
<dbReference type="InterPro" id="IPR027417">
    <property type="entry name" value="P-loop_NTPase"/>
</dbReference>
<dbReference type="FunFam" id="3.40.50.300:FF:002884">
    <property type="entry name" value="ATP-dependent DNA helicase"/>
    <property type="match status" value="1"/>
</dbReference>
<keyword evidence="1" id="KW-0378">Hydrolase</keyword>
<reference evidence="5" key="1">
    <citation type="journal article" date="2022" name="Cell">
        <title>Repeat-based holocentromeres influence genome architecture and karyotype evolution.</title>
        <authorList>
            <person name="Hofstatter P.G."/>
            <person name="Thangavel G."/>
            <person name="Lux T."/>
            <person name="Neumann P."/>
            <person name="Vondrak T."/>
            <person name="Novak P."/>
            <person name="Zhang M."/>
            <person name="Costa L."/>
            <person name="Castellani M."/>
            <person name="Scott A."/>
            <person name="Toegelov H."/>
            <person name="Fuchs J."/>
            <person name="Mata-Sucre Y."/>
            <person name="Dias Y."/>
            <person name="Vanzela A.L.L."/>
            <person name="Huettel B."/>
            <person name="Almeida C.C.S."/>
            <person name="Simkova H."/>
            <person name="Souza G."/>
            <person name="Pedrosa-Harand A."/>
            <person name="Macas J."/>
            <person name="Mayer K.F.X."/>
            <person name="Houben A."/>
            <person name="Marques A."/>
        </authorList>
    </citation>
    <scope>NUCLEOTIDE SEQUENCE</scope>
    <source>
        <strain evidence="5">RhyBre1mFocal</strain>
    </source>
</reference>
<dbReference type="InterPro" id="IPR010285">
    <property type="entry name" value="DNA_helicase_pif1-like_DEAD"/>
</dbReference>
<keyword evidence="1" id="KW-0547">Nucleotide-binding</keyword>
<keyword evidence="1" id="KW-0227">DNA damage</keyword>
<dbReference type="PANTHER" id="PTHR10492">
    <property type="match status" value="1"/>
</dbReference>
<accession>A0A9Q0HEW7</accession>
<feature type="domain" description="Helitron helicase-like" evidence="3">
    <location>
        <begin position="2"/>
        <end position="114"/>
    </location>
</feature>
<dbReference type="GO" id="GO:0016787">
    <property type="term" value="F:hydrolase activity"/>
    <property type="evidence" value="ECO:0007669"/>
    <property type="project" value="UniProtKB-KW"/>
</dbReference>
<evidence type="ECO:0000259" key="2">
    <source>
        <dbReference type="Pfam" id="PF05970"/>
    </source>
</evidence>
<proteinExistence type="inferred from homology"/>
<keyword evidence="1" id="KW-0067">ATP-binding</keyword>
<keyword evidence="1" id="KW-0234">DNA repair</keyword>
<dbReference type="EC" id="5.6.2.3" evidence="1"/>
<dbReference type="PANTHER" id="PTHR10492:SF90">
    <property type="entry name" value="ATP-DEPENDENT DNA HELICASE"/>
    <property type="match status" value="1"/>
</dbReference>
<protein>
    <recommendedName>
        <fullName evidence="1">ATP-dependent DNA helicase</fullName>
        <ecNumber evidence="1">5.6.2.3</ecNumber>
    </recommendedName>
</protein>
<dbReference type="GO" id="GO:0043139">
    <property type="term" value="F:5'-3' DNA helicase activity"/>
    <property type="evidence" value="ECO:0007669"/>
    <property type="project" value="UniProtKB-EC"/>
</dbReference>
<dbReference type="AlphaFoldDB" id="A0A9Q0HEW7"/>
<sequence length="861" mass="98470">MQVGKRVILPSNHVGSPRYLYQNYQDAIAICRHYGSPHLFITFTCNPLWPEITRNLINGQTANDRPDLVCRVFKMKLDELIEDIRIDNHFGPVAALIYTVEFQKRGLPHAHIIVWLRDGKSLTNPNDIDSYISAELPNPDTKPIAYSVVTEFMIHGPCGHARPNSPCMKKGHCSKNFPKEFHDSTVMSDEGFVVYKRRDTGITVEKNGVILDNRYVVPHNLKLLMKYRAHINVERCHTTTMIKYLFKYVCKGRDRAYVTLQRTETNEQRQQTQGPQAEHATINEVSDYLDCRYIAPPEAIWRIFQYHIHYSNPTVERLPVHLPNENSVVFSDYQSLDELVSNEYSAKTKLTAWFELNIRDELARDLTYLQVTSYYTWHKDTKTWGDRMKGDRLSRMYFVHPRAGELYYLRILLNIVRGAKCFKDICTVDGQLYPTFKEACEAYGLLENDGEWINTMEEAAASANSEQLRHLFVEILLFSQAPMSNRICFEALDRTMRDILCDISPSNKHRLFGGVTVVLGGDFRQTLPVVPGASRYDTISASITNSYLWRSCIILKLTKNMRLTRYANDSTQRQKIEKFADWLLSIGNGTEETIKIGNNNEPEWVRIPENLLVGPGEDEKQAIIDATYPNLNAMYTNIPYLRQRAIITPKNDAVDLLNESVLALIPGNQKEYLSADSIDGSDNMSDDLRGVYPIEFLNTISGGNLPCHRLILKVGVPIMLLRNIDQPNGLCNGTRAIVTAMGTRIIQARVITGKYTDREICIPRIIFIHKSKTLPFVLRRRQFPVRLCYAMTINKSQGQSLDMIGLYLREPVFSHGQLYVALSRTTSADGLKILITNQDNSYAGYTKNIVFRQIFSLLGDV</sequence>
<dbReference type="GO" id="GO:0006310">
    <property type="term" value="P:DNA recombination"/>
    <property type="evidence" value="ECO:0007669"/>
    <property type="project" value="UniProtKB-KW"/>
</dbReference>
<organism evidence="5 6">
    <name type="scientific">Rhynchospora breviuscula</name>
    <dbReference type="NCBI Taxonomy" id="2022672"/>
    <lineage>
        <taxon>Eukaryota</taxon>
        <taxon>Viridiplantae</taxon>
        <taxon>Streptophyta</taxon>
        <taxon>Embryophyta</taxon>
        <taxon>Tracheophyta</taxon>
        <taxon>Spermatophyta</taxon>
        <taxon>Magnoliopsida</taxon>
        <taxon>Liliopsida</taxon>
        <taxon>Poales</taxon>
        <taxon>Cyperaceae</taxon>
        <taxon>Cyperoideae</taxon>
        <taxon>Rhynchosporeae</taxon>
        <taxon>Rhynchospora</taxon>
    </lineage>
</organism>
<evidence type="ECO:0000256" key="1">
    <source>
        <dbReference type="RuleBase" id="RU363044"/>
    </source>
</evidence>
<dbReference type="GO" id="GO:0000723">
    <property type="term" value="P:telomere maintenance"/>
    <property type="evidence" value="ECO:0007669"/>
    <property type="project" value="InterPro"/>
</dbReference>
<dbReference type="InterPro" id="IPR049163">
    <property type="entry name" value="Pif1-like_2B_dom"/>
</dbReference>
<comment type="cofactor">
    <cofactor evidence="1">
        <name>Mg(2+)</name>
        <dbReference type="ChEBI" id="CHEBI:18420"/>
    </cofactor>
</comment>
<name>A0A9Q0HEW7_9POAL</name>
<feature type="domain" description="DNA helicase Pif1-like 2B" evidence="4">
    <location>
        <begin position="695"/>
        <end position="740"/>
    </location>
</feature>
<keyword evidence="1" id="KW-0347">Helicase</keyword>
<dbReference type="GO" id="GO:0006281">
    <property type="term" value="P:DNA repair"/>
    <property type="evidence" value="ECO:0007669"/>
    <property type="project" value="UniProtKB-KW"/>
</dbReference>
<evidence type="ECO:0000313" key="6">
    <source>
        <dbReference type="Proteomes" id="UP001151287"/>
    </source>
</evidence>
<keyword evidence="1" id="KW-0233">DNA recombination</keyword>
<evidence type="ECO:0000259" key="4">
    <source>
        <dbReference type="Pfam" id="PF21530"/>
    </source>
</evidence>
<dbReference type="Pfam" id="PF14214">
    <property type="entry name" value="Helitron_like_N"/>
    <property type="match status" value="1"/>
</dbReference>
<comment type="caution">
    <text evidence="5">The sequence shown here is derived from an EMBL/GenBank/DDBJ whole genome shotgun (WGS) entry which is preliminary data.</text>
</comment>
<keyword evidence="6" id="KW-1185">Reference proteome</keyword>
<dbReference type="SUPFAM" id="SSF52540">
    <property type="entry name" value="P-loop containing nucleoside triphosphate hydrolases"/>
    <property type="match status" value="1"/>
</dbReference>
<gene>
    <name evidence="5" type="ORF">LUZ63_017066</name>
</gene>
<dbReference type="CDD" id="cd18809">
    <property type="entry name" value="SF1_C_RecD"/>
    <property type="match status" value="1"/>
</dbReference>
<dbReference type="GO" id="GO:0005524">
    <property type="term" value="F:ATP binding"/>
    <property type="evidence" value="ECO:0007669"/>
    <property type="project" value="UniProtKB-KW"/>
</dbReference>
<evidence type="ECO:0000259" key="3">
    <source>
        <dbReference type="Pfam" id="PF14214"/>
    </source>
</evidence>
<dbReference type="OrthoDB" id="687790at2759"/>
<evidence type="ECO:0000313" key="5">
    <source>
        <dbReference type="EMBL" id="KAJ1685676.1"/>
    </source>
</evidence>
<dbReference type="EMBL" id="JAMQYH010000005">
    <property type="protein sequence ID" value="KAJ1685676.1"/>
    <property type="molecule type" value="Genomic_DNA"/>
</dbReference>
<dbReference type="Pfam" id="PF21530">
    <property type="entry name" value="Pif1_2B_dom"/>
    <property type="match status" value="1"/>
</dbReference>
<dbReference type="Pfam" id="PF05970">
    <property type="entry name" value="PIF1"/>
    <property type="match status" value="1"/>
</dbReference>
<comment type="similarity">
    <text evidence="1">Belongs to the helicase family.</text>
</comment>